<dbReference type="InterPro" id="IPR036890">
    <property type="entry name" value="HATPase_C_sf"/>
</dbReference>
<dbReference type="PRINTS" id="PR00344">
    <property type="entry name" value="BCTRLSENSOR"/>
</dbReference>
<evidence type="ECO:0000256" key="9">
    <source>
        <dbReference type="SAM" id="Phobius"/>
    </source>
</evidence>
<keyword evidence="9" id="KW-0472">Membrane</keyword>
<dbReference type="SMART" id="SM00388">
    <property type="entry name" value="HisKA"/>
    <property type="match status" value="1"/>
</dbReference>
<keyword evidence="9" id="KW-1133">Transmembrane helix</keyword>
<name>A0A9C7LA25_9BACI</name>
<dbReference type="InterPro" id="IPR036097">
    <property type="entry name" value="HisK_dim/P_sf"/>
</dbReference>
<dbReference type="GO" id="GO:0000155">
    <property type="term" value="F:phosphorelay sensor kinase activity"/>
    <property type="evidence" value="ECO:0007669"/>
    <property type="project" value="InterPro"/>
</dbReference>
<keyword evidence="8" id="KW-0902">Two-component regulatory system</keyword>
<evidence type="ECO:0000256" key="5">
    <source>
        <dbReference type="ARBA" id="ARBA00022741"/>
    </source>
</evidence>
<proteinExistence type="predicted"/>
<comment type="catalytic activity">
    <reaction evidence="1">
        <text>ATP + protein L-histidine = ADP + protein N-phospho-L-histidine.</text>
        <dbReference type="EC" id="2.7.13.3"/>
    </reaction>
</comment>
<keyword evidence="6" id="KW-0418">Kinase</keyword>
<keyword evidence="9" id="KW-0812">Transmembrane</keyword>
<dbReference type="InterPro" id="IPR004358">
    <property type="entry name" value="Sig_transdc_His_kin-like_C"/>
</dbReference>
<dbReference type="InterPro" id="IPR003594">
    <property type="entry name" value="HATPase_dom"/>
</dbReference>
<dbReference type="AlphaFoldDB" id="A0A9C7LA25"/>
<dbReference type="Gene3D" id="1.10.287.130">
    <property type="match status" value="1"/>
</dbReference>
<dbReference type="GO" id="GO:0005524">
    <property type="term" value="F:ATP binding"/>
    <property type="evidence" value="ECO:0007669"/>
    <property type="project" value="UniProtKB-KW"/>
</dbReference>
<dbReference type="SMART" id="SM00387">
    <property type="entry name" value="HATPase_c"/>
    <property type="match status" value="1"/>
</dbReference>
<evidence type="ECO:0000313" key="11">
    <source>
        <dbReference type="EMBL" id="CAG9607473.1"/>
    </source>
</evidence>
<evidence type="ECO:0000256" key="6">
    <source>
        <dbReference type="ARBA" id="ARBA00022777"/>
    </source>
</evidence>
<dbReference type="EMBL" id="CAKJTG010000005">
    <property type="protein sequence ID" value="CAG9607473.1"/>
    <property type="molecule type" value="Genomic_DNA"/>
</dbReference>
<evidence type="ECO:0000256" key="2">
    <source>
        <dbReference type="ARBA" id="ARBA00012438"/>
    </source>
</evidence>
<keyword evidence="12" id="KW-1185">Reference proteome</keyword>
<evidence type="ECO:0000259" key="10">
    <source>
        <dbReference type="PROSITE" id="PS50109"/>
    </source>
</evidence>
<dbReference type="PANTHER" id="PTHR43711">
    <property type="entry name" value="TWO-COMPONENT HISTIDINE KINASE"/>
    <property type="match status" value="1"/>
</dbReference>
<feature type="transmembrane region" description="Helical" evidence="9">
    <location>
        <begin position="7"/>
        <end position="25"/>
    </location>
</feature>
<evidence type="ECO:0000313" key="12">
    <source>
        <dbReference type="Proteomes" id="UP000789845"/>
    </source>
</evidence>
<dbReference type="SUPFAM" id="SSF47384">
    <property type="entry name" value="Homodimeric domain of signal transducing histidine kinase"/>
    <property type="match status" value="1"/>
</dbReference>
<feature type="transmembrane region" description="Helical" evidence="9">
    <location>
        <begin position="129"/>
        <end position="150"/>
    </location>
</feature>
<dbReference type="PANTHER" id="PTHR43711:SF1">
    <property type="entry name" value="HISTIDINE KINASE 1"/>
    <property type="match status" value="1"/>
</dbReference>
<dbReference type="InterPro" id="IPR003661">
    <property type="entry name" value="HisK_dim/P_dom"/>
</dbReference>
<organism evidence="11 12">
    <name type="scientific">Pseudoneobacillus rhizosphaerae</name>
    <dbReference type="NCBI Taxonomy" id="2880968"/>
    <lineage>
        <taxon>Bacteria</taxon>
        <taxon>Bacillati</taxon>
        <taxon>Bacillota</taxon>
        <taxon>Bacilli</taxon>
        <taxon>Bacillales</taxon>
        <taxon>Bacillaceae</taxon>
        <taxon>Pseudoneobacillus</taxon>
    </lineage>
</organism>
<feature type="transmembrane region" description="Helical" evidence="9">
    <location>
        <begin position="66"/>
        <end position="89"/>
    </location>
</feature>
<feature type="transmembrane region" description="Helical" evidence="9">
    <location>
        <begin position="37"/>
        <end position="54"/>
    </location>
</feature>
<evidence type="ECO:0000256" key="1">
    <source>
        <dbReference type="ARBA" id="ARBA00000085"/>
    </source>
</evidence>
<dbReference type="SUPFAM" id="SSF55874">
    <property type="entry name" value="ATPase domain of HSP90 chaperone/DNA topoisomerase II/histidine kinase"/>
    <property type="match status" value="1"/>
</dbReference>
<evidence type="ECO:0000256" key="3">
    <source>
        <dbReference type="ARBA" id="ARBA00022553"/>
    </source>
</evidence>
<feature type="transmembrane region" description="Helical" evidence="9">
    <location>
        <begin position="156"/>
        <end position="178"/>
    </location>
</feature>
<dbReference type="EC" id="2.7.13.3" evidence="2"/>
<dbReference type="InterPro" id="IPR005467">
    <property type="entry name" value="His_kinase_dom"/>
</dbReference>
<gene>
    <name evidence="11" type="primary">sasA_7</name>
    <name evidence="11" type="ORF">NEOCIP111885_01164</name>
</gene>
<evidence type="ECO:0000256" key="4">
    <source>
        <dbReference type="ARBA" id="ARBA00022679"/>
    </source>
</evidence>
<reference evidence="11" key="1">
    <citation type="submission" date="2021-10" db="EMBL/GenBank/DDBJ databases">
        <authorList>
            <person name="Criscuolo A."/>
        </authorList>
    </citation>
    <scope>NUCLEOTIDE SEQUENCE</scope>
    <source>
        <strain evidence="11">CIP111885</strain>
    </source>
</reference>
<dbReference type="Pfam" id="PF02518">
    <property type="entry name" value="HATPase_c"/>
    <property type="match status" value="1"/>
</dbReference>
<feature type="transmembrane region" description="Helical" evidence="9">
    <location>
        <begin position="95"/>
        <end position="117"/>
    </location>
</feature>
<dbReference type="PROSITE" id="PS50109">
    <property type="entry name" value="HIS_KIN"/>
    <property type="match status" value="1"/>
</dbReference>
<keyword evidence="3" id="KW-0597">Phosphoprotein</keyword>
<dbReference type="CDD" id="cd00082">
    <property type="entry name" value="HisKA"/>
    <property type="match status" value="1"/>
</dbReference>
<dbReference type="Gene3D" id="3.30.565.10">
    <property type="entry name" value="Histidine kinase-like ATPase, C-terminal domain"/>
    <property type="match status" value="1"/>
</dbReference>
<keyword evidence="4 11" id="KW-0808">Transferase</keyword>
<dbReference type="Pfam" id="PF00512">
    <property type="entry name" value="HisKA"/>
    <property type="match status" value="1"/>
</dbReference>
<dbReference type="Proteomes" id="UP000789845">
    <property type="component" value="Unassembled WGS sequence"/>
</dbReference>
<evidence type="ECO:0000256" key="7">
    <source>
        <dbReference type="ARBA" id="ARBA00022840"/>
    </source>
</evidence>
<protein>
    <recommendedName>
        <fullName evidence="2">histidine kinase</fullName>
        <ecNumber evidence="2">2.7.13.3</ecNumber>
    </recommendedName>
</protein>
<evidence type="ECO:0000256" key="8">
    <source>
        <dbReference type="ARBA" id="ARBA00023012"/>
    </source>
</evidence>
<dbReference type="InterPro" id="IPR050736">
    <property type="entry name" value="Sensor_HK_Regulatory"/>
</dbReference>
<sequence>MEITKHFLYNFSLLIFFLFICLILFERSRKPVISKFTLSLLFVLLLWTSIQFSYHPVADARFDLRLIPYVIGSLYLGIGPFLSGFIIILRGFYGIDYGLLLTTLLYAPLAFLLWRINPWISKQKPKRRIIFAVSMGVILGLLSAGGMEFINSPSFWFDAFFAYVIIPPLGIGIISYSIEFIRKNFEMKHQLIKAEKLHAVEQMGAAISHEIRNPLTAAMGFVQLLQSGHHTRKQQNDYLSIIKEELKAAERVIQDYLTFAKPSLVSIEELNVKKELQHVINILHPIANQNSVEISTDFSVVGSIQGDRQKFRQAFINVLKNAVESMPNGGYLKVGTDFSQNHISIQVKDTGVGMTKEVLERLGEPYYSTKGSQGTGLGMMVVYSIVRAMNGTIKVQSEVGNGTTFQFSFPSFKAALKNESLKKVDSI</sequence>
<keyword evidence="5" id="KW-0547">Nucleotide-binding</keyword>
<keyword evidence="7" id="KW-0067">ATP-binding</keyword>
<comment type="caution">
    <text evidence="11">The sequence shown here is derived from an EMBL/GenBank/DDBJ whole genome shotgun (WGS) entry which is preliminary data.</text>
</comment>
<feature type="domain" description="Histidine kinase" evidence="10">
    <location>
        <begin position="206"/>
        <end position="413"/>
    </location>
</feature>
<accession>A0A9C7LA25</accession>